<gene>
    <name evidence="2" type="ORF">Anas_14452</name>
</gene>
<dbReference type="Proteomes" id="UP000326759">
    <property type="component" value="Unassembled WGS sequence"/>
</dbReference>
<organism evidence="2 3">
    <name type="scientific">Armadillidium nasatum</name>
    <dbReference type="NCBI Taxonomy" id="96803"/>
    <lineage>
        <taxon>Eukaryota</taxon>
        <taxon>Metazoa</taxon>
        <taxon>Ecdysozoa</taxon>
        <taxon>Arthropoda</taxon>
        <taxon>Crustacea</taxon>
        <taxon>Multicrustacea</taxon>
        <taxon>Malacostraca</taxon>
        <taxon>Eumalacostraca</taxon>
        <taxon>Peracarida</taxon>
        <taxon>Isopoda</taxon>
        <taxon>Oniscidea</taxon>
        <taxon>Crinocheta</taxon>
        <taxon>Armadillidiidae</taxon>
        <taxon>Armadillidium</taxon>
    </lineage>
</organism>
<proteinExistence type="predicted"/>
<feature type="region of interest" description="Disordered" evidence="1">
    <location>
        <begin position="67"/>
        <end position="99"/>
    </location>
</feature>
<evidence type="ECO:0000256" key="1">
    <source>
        <dbReference type="SAM" id="MobiDB-lite"/>
    </source>
</evidence>
<sequence length="99" mass="11420">MINAIKTQSVLSLITRIMMEMLSIMIRGNKNKLETVSVPLKYFNSAGIPFKVISRKSLWKRGVVATPPAHKRDPWSEMGPKRPKGVYKNPDPNYWRTYN</sequence>
<protein>
    <submittedName>
        <fullName evidence="2">Uncharacterized protein</fullName>
    </submittedName>
</protein>
<accession>A0A5N5T357</accession>
<dbReference type="EMBL" id="SEYY01012264">
    <property type="protein sequence ID" value="KAB7500906.1"/>
    <property type="molecule type" value="Genomic_DNA"/>
</dbReference>
<evidence type="ECO:0000313" key="3">
    <source>
        <dbReference type="Proteomes" id="UP000326759"/>
    </source>
</evidence>
<name>A0A5N5T357_9CRUS</name>
<evidence type="ECO:0000313" key="2">
    <source>
        <dbReference type="EMBL" id="KAB7500906.1"/>
    </source>
</evidence>
<reference evidence="2 3" key="1">
    <citation type="journal article" date="2019" name="PLoS Biol.">
        <title>Sex chromosomes control vertical transmission of feminizing Wolbachia symbionts in an isopod.</title>
        <authorList>
            <person name="Becking T."/>
            <person name="Chebbi M.A."/>
            <person name="Giraud I."/>
            <person name="Moumen B."/>
            <person name="Laverre T."/>
            <person name="Caubet Y."/>
            <person name="Peccoud J."/>
            <person name="Gilbert C."/>
            <person name="Cordaux R."/>
        </authorList>
    </citation>
    <scope>NUCLEOTIDE SEQUENCE [LARGE SCALE GENOMIC DNA]</scope>
    <source>
        <strain evidence="2">ANa2</strain>
        <tissue evidence="2">Whole body excluding digestive tract and cuticle</tissue>
    </source>
</reference>
<comment type="caution">
    <text evidence="2">The sequence shown here is derived from an EMBL/GenBank/DDBJ whole genome shotgun (WGS) entry which is preliminary data.</text>
</comment>
<keyword evidence="3" id="KW-1185">Reference proteome</keyword>
<dbReference type="AlphaFoldDB" id="A0A5N5T357"/>